<feature type="region of interest" description="Disordered" evidence="1">
    <location>
        <begin position="38"/>
        <end position="61"/>
    </location>
</feature>
<dbReference type="EMBL" id="UNSH01000042">
    <property type="protein sequence ID" value="SZF02267.1"/>
    <property type="molecule type" value="Genomic_DNA"/>
</dbReference>
<dbReference type="InterPro" id="IPR019021">
    <property type="entry name" value="Mms22"/>
</dbReference>
<feature type="region of interest" description="Disordered" evidence="1">
    <location>
        <begin position="1"/>
        <end position="21"/>
    </location>
</feature>
<accession>A0A383UQV2</accession>
<dbReference type="GO" id="GO:0035361">
    <property type="term" value="C:Cul8-RING ubiquitin ligase complex"/>
    <property type="evidence" value="ECO:0007669"/>
    <property type="project" value="TreeGrafter"/>
</dbReference>
<dbReference type="PANTHER" id="PTHR28122:SF1">
    <property type="entry name" value="E3 UBIQUITIN-PROTEIN LIGASE SUBSTRATE RECEPTOR MMS22"/>
    <property type="match status" value="1"/>
</dbReference>
<evidence type="ECO:0000313" key="3">
    <source>
        <dbReference type="Proteomes" id="UP000275772"/>
    </source>
</evidence>
<evidence type="ECO:0000313" key="2">
    <source>
        <dbReference type="EMBL" id="SZF02267.1"/>
    </source>
</evidence>
<dbReference type="Pfam" id="PF09462">
    <property type="entry name" value="Mus7"/>
    <property type="match status" value="1"/>
</dbReference>
<feature type="region of interest" description="Disordered" evidence="1">
    <location>
        <begin position="417"/>
        <end position="490"/>
    </location>
</feature>
<reference evidence="2 3" key="1">
    <citation type="submission" date="2017-11" db="EMBL/GenBank/DDBJ databases">
        <authorList>
            <person name="Kracher B."/>
        </authorList>
    </citation>
    <scope>NUCLEOTIDE SEQUENCE [LARGE SCALE GENOMIC DNA]</scope>
    <source>
        <strain evidence="2 3">RACE1</strain>
    </source>
</reference>
<protein>
    <recommendedName>
        <fullName evidence="4">Mus7 mms22 family protein</fullName>
    </recommendedName>
</protein>
<feature type="compositionally biased region" description="Basic and acidic residues" evidence="1">
    <location>
        <begin position="478"/>
        <end position="490"/>
    </location>
</feature>
<dbReference type="GO" id="GO:0005634">
    <property type="term" value="C:nucleus"/>
    <property type="evidence" value="ECO:0007669"/>
    <property type="project" value="InterPro"/>
</dbReference>
<feature type="compositionally biased region" description="Low complexity" evidence="1">
    <location>
        <begin position="426"/>
        <end position="441"/>
    </location>
</feature>
<dbReference type="GO" id="GO:0031297">
    <property type="term" value="P:replication fork processing"/>
    <property type="evidence" value="ECO:0007669"/>
    <property type="project" value="InterPro"/>
</dbReference>
<proteinExistence type="predicted"/>
<organism evidence="2 3">
    <name type="scientific">Blumeria hordei</name>
    <name type="common">Barley powdery mildew</name>
    <name type="synonym">Blumeria graminis f. sp. hordei</name>
    <dbReference type="NCBI Taxonomy" id="2867405"/>
    <lineage>
        <taxon>Eukaryota</taxon>
        <taxon>Fungi</taxon>
        <taxon>Dikarya</taxon>
        <taxon>Ascomycota</taxon>
        <taxon>Pezizomycotina</taxon>
        <taxon>Leotiomycetes</taxon>
        <taxon>Erysiphales</taxon>
        <taxon>Erysiphaceae</taxon>
        <taxon>Blumeria</taxon>
    </lineage>
</organism>
<dbReference type="GO" id="GO:0000724">
    <property type="term" value="P:double-strand break repair via homologous recombination"/>
    <property type="evidence" value="ECO:0007669"/>
    <property type="project" value="TreeGrafter"/>
</dbReference>
<gene>
    <name evidence="2" type="ORF">BLGHR1_13045</name>
</gene>
<dbReference type="Proteomes" id="UP000275772">
    <property type="component" value="Unassembled WGS sequence"/>
</dbReference>
<evidence type="ECO:0000256" key="1">
    <source>
        <dbReference type="SAM" id="MobiDB-lite"/>
    </source>
</evidence>
<sequence>MANWKEQGFVPDTDDESEFTQDTQEKLHCKCIIKQLQNEPGGSAGAHNNTAERNASKNMNDQEQLRQLDCKPFPLNQDTNNYEVHVSPTLRILELGEKDGYNSCTPSTMEVKKLNEMNHTITEASPVAATDQQNLSTSGGWSGSKADLCPTTTDKAQEEAYSNSQVSSFSQPTFFKNPEPFWEDDREIGSKIDTCSQDISLTDGFSRSYVQITSPASSILSSPPSSLPDFYEYQTTRSPDINEGVREAFVEENVKALPEANNFESESVNNLEYPMRRALRHRNPIQLHPYIMEQEKYRQTLRARGVAPIMMFPSQDNRNQRSYQDTLFSNEYEEEESQELGILPLSPNISDGQDWIPISPSCSIRSVENPKTLSNLSESPKSTITIRNCEKSPDRLKTQSGGRYFRKVKKLQNHSNYSSKIEGLIPPISSSPPDKSHSGASTDFDNKVQTISGEKEPEPALTPKTYSLSESEFSRPPSETKRRCSDGSRLDLEIQTNVQKLASNTIKSSTDPIMLDSDSDLNLDGPFANVSEPVPCDASSDESVQIRKVGKRFRGVLPASHLRLDTFKKSRAPVRDSRSFLNKSNLYSQSRKGVAVPKAQNNKNIFSASLNQEPLVFTDSTDESEYEQRQGKTHNFIQQTISPVLKPTHFLNYFSCSDESIDDLLPSHVRQSSSNLRHHYKAIAPQSSRYHAKTTKRFKRLRESDIGKSIKPSKRRKTGEAENLQFDMRKPALPKRTKTQKLSILDVPDYSVGETQSTPDFIKIAARTVNLRKDRGRHYPSLKYIRLSTEEDTNDVNSIINDWKEGKIIRKPSLKILDKFSRKLEDSSGCKNTIQHTKNSHEPEMNEILCKNPREFIFNSRNIQQSMYKFVSVRNAPILSRFSQPLKFSHRHRSTLKNKPTATRIVRPAQLESSCHENSIHNDTVAFKLQKAKLDETWHNLQRRPETSIKSQVNYFLNSKPSFPAVETDSDLKSLGDISSKQQLPSISIPRRQKRPPKRIDTSAAKYRQLRNTIIPRFFEPGNITSVSDNKLSGLAKLSTENPLYFNVFPLRQGTHFQHNTFIGSGRLRMTTQPSLRQNFSGGTITLRLTERSFSWNTWNETSASEVGICFDILSDWLIECENSRFPSTEVKEIAIFVLDYTQQYVSFDGLLGQENFLLRMSQILQEFSSRIKLNLQPTMVQLNQFLEVLSICSVLILDLLQKARTNVEAPTLIMELEESLKNIASFCTYTLLLQGLENIQKIYDDTQYYSFRVSGISNKDYPIQGWVIIMTVLSVACIPRASFWEVTNSRLQLSEINNVFDAETIEKLWYSMYTLLPLTEFDEIGQVVTGKRYTISQENWALPKQILKRVFTLYKLNQRQFPGFNKYCRTLLTRCYNLMVDWGWRKSSSIIGSIFDFFASQNLSHLRNEEVYHSPQFLEKLDTMPSLAIEPEDCCFHIFLKIVALEFQNLRLENDLKSIRNLGARLLPNHDRQYPKEEDIYQRDLASLRNHHDLLCTLFWSMPSDERPSISFIQELVVPDLSHKEACLINLRSWENLTRFIVTTTTDPTVYQPFKDWQSTFFMSMYNQYNEAESEAMHQLKEMTESKIDSVVEAHMADIIMKNKRNILVTMCKSIEAMENIIKVAKCESIIKISLNNEILLKALDSNIYAKDRLLNTPLKEVIQVITSYMDQVDRIYPVSLTESLNEISTNQESQDSLDIVNWDRLEMISPLESLLGPLRPVLKTVVETKANKEGDRLLATRLIDCYGRLISIVTENERFQKLFSVDMNTVFESRRRLTSNLDCWSLFIAKLLYYGKSLQDLKFCGVDIGLEWFLALVKLEPISTPETMLTFQLQQKGYYLCNTPELYKLGRTQIIKAIVCEMSNLLVENLTEVKAGLTQKQAQQYFSHILGEGLRFIQNTLETVKVNSDAHIKYLAFARSIVTNIRSYASGFRKITEFFIHPSIHYWPNDDDPNLYVAGIVSYSVRLSQLTKRTSFELLYYIYNGWTNALITNHLKEYKHHIRHGMRCKNFTKFMLVEFVPAILEVGFNLSAWILCATFLPAISYRVSRILETNGSESIWMFEQLINNLKIILSCTSRLAQSSPQDLRGAHKNHRGILSVVFQFWMQIAPSLCQYIERRPQLIETITTVTDHFNKFIYSSLKCFTDGETYQQSEILEYSLTRGRYTTEFVNFFEREIQDCWQFIDDSKFGIIIKTRSRELSAELWFESTLGEVLTQEIKAYEVFFGNTEDLEIPAIKNLLIHELII</sequence>
<name>A0A383UQV2_BLUHO</name>
<dbReference type="PANTHER" id="PTHR28122">
    <property type="entry name" value="E3 UBIQUITIN-PROTEIN LIGASE SUBSTRATE RECEPTOR MMS22"/>
    <property type="match status" value="1"/>
</dbReference>
<evidence type="ECO:0008006" key="4">
    <source>
        <dbReference type="Google" id="ProtNLM"/>
    </source>
</evidence>
<dbReference type="VEuPathDB" id="FungiDB:BLGHR1_13045"/>